<dbReference type="Gene3D" id="2.40.70.10">
    <property type="entry name" value="Acid Proteases"/>
    <property type="match status" value="1"/>
</dbReference>
<reference evidence="1 2" key="1">
    <citation type="journal article" date="2019" name="Genome Biol. Evol.">
        <title>Insights into the evolution of the New World diploid cottons (Gossypium, subgenus Houzingenia) based on genome sequencing.</title>
        <authorList>
            <person name="Grover C.E."/>
            <person name="Arick M.A. 2nd"/>
            <person name="Thrash A."/>
            <person name="Conover J.L."/>
            <person name="Sanders W.S."/>
            <person name="Peterson D.G."/>
            <person name="Frelichowski J.E."/>
            <person name="Scheffler J.A."/>
            <person name="Scheffler B.E."/>
            <person name="Wendel J.F."/>
        </authorList>
    </citation>
    <scope>NUCLEOTIDE SEQUENCE [LARGE SCALE GENOMIC DNA]</scope>
    <source>
        <strain evidence="1">5</strain>
        <tissue evidence="1">Leaf</tissue>
    </source>
</reference>
<evidence type="ECO:0008006" key="3">
    <source>
        <dbReference type="Google" id="ProtNLM"/>
    </source>
</evidence>
<dbReference type="Proteomes" id="UP000593579">
    <property type="component" value="Unassembled WGS sequence"/>
</dbReference>
<dbReference type="SUPFAM" id="SSF50630">
    <property type="entry name" value="Acid proteases"/>
    <property type="match status" value="1"/>
</dbReference>
<feature type="non-terminal residue" evidence="1">
    <location>
        <position position="1"/>
    </location>
</feature>
<sequence length="77" mass="8416">PKKRNGEKGLIFVDINIAGQKRSALIDTRSSDLFISEKAAKKLGLSIRKLNKKIKIGTSKKAPTVGVVRDVELQIGE</sequence>
<evidence type="ECO:0000313" key="1">
    <source>
        <dbReference type="EMBL" id="MBA0751871.1"/>
    </source>
</evidence>
<keyword evidence="2" id="KW-1185">Reference proteome</keyword>
<dbReference type="InterPro" id="IPR021109">
    <property type="entry name" value="Peptidase_aspartic_dom_sf"/>
</dbReference>
<accession>A0A7J9CTZ7</accession>
<dbReference type="Pfam" id="PF13975">
    <property type="entry name" value="gag-asp_proteas"/>
    <property type="match status" value="1"/>
</dbReference>
<dbReference type="EMBL" id="JABEZY010000013">
    <property type="protein sequence ID" value="MBA0751871.1"/>
    <property type="molecule type" value="Genomic_DNA"/>
</dbReference>
<protein>
    <recommendedName>
        <fullName evidence="3">Aspartic peptidase DDI1-type domain-containing protein</fullName>
    </recommendedName>
</protein>
<organism evidence="1 2">
    <name type="scientific">Gossypium gossypioides</name>
    <name type="common">Mexican cotton</name>
    <name type="synonym">Selera gossypioides</name>
    <dbReference type="NCBI Taxonomy" id="34282"/>
    <lineage>
        <taxon>Eukaryota</taxon>
        <taxon>Viridiplantae</taxon>
        <taxon>Streptophyta</taxon>
        <taxon>Embryophyta</taxon>
        <taxon>Tracheophyta</taxon>
        <taxon>Spermatophyta</taxon>
        <taxon>Magnoliopsida</taxon>
        <taxon>eudicotyledons</taxon>
        <taxon>Gunneridae</taxon>
        <taxon>Pentapetalae</taxon>
        <taxon>rosids</taxon>
        <taxon>malvids</taxon>
        <taxon>Malvales</taxon>
        <taxon>Malvaceae</taxon>
        <taxon>Malvoideae</taxon>
        <taxon>Gossypium</taxon>
    </lineage>
</organism>
<gene>
    <name evidence="1" type="ORF">Gogos_000764</name>
</gene>
<proteinExistence type="predicted"/>
<evidence type="ECO:0000313" key="2">
    <source>
        <dbReference type="Proteomes" id="UP000593579"/>
    </source>
</evidence>
<dbReference type="AlphaFoldDB" id="A0A7J9CTZ7"/>
<dbReference type="OrthoDB" id="1939491at2759"/>
<name>A0A7J9CTZ7_GOSGO</name>
<dbReference type="CDD" id="cd00303">
    <property type="entry name" value="retropepsin_like"/>
    <property type="match status" value="1"/>
</dbReference>
<comment type="caution">
    <text evidence="1">The sequence shown here is derived from an EMBL/GenBank/DDBJ whole genome shotgun (WGS) entry which is preliminary data.</text>
</comment>